<dbReference type="InterPro" id="IPR051804">
    <property type="entry name" value="Carb_Metab_Reg_Kinase/Isom"/>
</dbReference>
<gene>
    <name evidence="3" type="ORF">M9980_09365</name>
</gene>
<keyword evidence="3" id="KW-0413">Isomerase</keyword>
<dbReference type="EMBL" id="CP098401">
    <property type="protein sequence ID" value="URW74781.1"/>
    <property type="molecule type" value="Genomic_DNA"/>
</dbReference>
<dbReference type="CDD" id="cd07010">
    <property type="entry name" value="cupin_PMI_type_I_N_bac"/>
    <property type="match status" value="1"/>
</dbReference>
<keyword evidence="1" id="KW-0479">Metal-binding</keyword>
<dbReference type="Gene3D" id="2.60.120.10">
    <property type="entry name" value="Jelly Rolls"/>
    <property type="match status" value="1"/>
</dbReference>
<protein>
    <submittedName>
        <fullName evidence="3">Class I mannose-6-phosphate isomerase</fullName>
    </submittedName>
</protein>
<dbReference type="InterPro" id="IPR014710">
    <property type="entry name" value="RmlC-like_jellyroll"/>
</dbReference>
<dbReference type="RefSeq" id="WP_250749750.1">
    <property type="nucleotide sequence ID" value="NZ_CP098401.1"/>
</dbReference>
<dbReference type="GO" id="GO:0016853">
    <property type="term" value="F:isomerase activity"/>
    <property type="evidence" value="ECO:0007669"/>
    <property type="project" value="UniProtKB-KW"/>
</dbReference>
<sequence>MTATLLATHRVEKPWGRHSLWPGFADPAPGGDPVGEVWFQAPGDAEPDLLVKYLFTSEKLSIQVHPDDEQAHARGLPRGKDECWLILDAEPGATIAIGTHEPVDAETLRAAALDGSIEQLVDWKPVKAGDFFYSASGTVHAIGPGLTLIEVQQNSETTYRLYDYGRPRELHLDDGVAVSDARPYVAPPAPGRVADDRTILVEGPKFVLERWSAGCRAFSLPAGTTAWLIPVTGSGTADGVAFAAGQCLTLEGACVVAAEAGADLLLAYPGTTRIDLSGA</sequence>
<dbReference type="PANTHER" id="PTHR42742:SF3">
    <property type="entry name" value="FRUCTOKINASE"/>
    <property type="match status" value="1"/>
</dbReference>
<proteinExistence type="predicted"/>
<evidence type="ECO:0000256" key="1">
    <source>
        <dbReference type="ARBA" id="ARBA00022723"/>
    </source>
</evidence>
<keyword evidence="2" id="KW-0862">Zinc</keyword>
<organism evidence="3 4">
    <name type="scientific">Sphingomonas donggukensis</name>
    <dbReference type="NCBI Taxonomy" id="2949093"/>
    <lineage>
        <taxon>Bacteria</taxon>
        <taxon>Pseudomonadati</taxon>
        <taxon>Pseudomonadota</taxon>
        <taxon>Alphaproteobacteria</taxon>
        <taxon>Sphingomonadales</taxon>
        <taxon>Sphingomonadaceae</taxon>
        <taxon>Sphingomonas</taxon>
    </lineage>
</organism>
<dbReference type="Proteomes" id="UP001055580">
    <property type="component" value="Chromosome"/>
</dbReference>
<dbReference type="PANTHER" id="PTHR42742">
    <property type="entry name" value="TRANSCRIPTIONAL REPRESSOR MPRA"/>
    <property type="match status" value="1"/>
</dbReference>
<dbReference type="InterPro" id="IPR011051">
    <property type="entry name" value="RmlC_Cupin_sf"/>
</dbReference>
<reference evidence="3" key="1">
    <citation type="submission" date="2022-05" db="EMBL/GenBank/DDBJ databases">
        <title>Sphingomonas sp. strain RMG20 Genome sequencing and assembly.</title>
        <authorList>
            <person name="Kim I."/>
        </authorList>
    </citation>
    <scope>NUCLEOTIDE SEQUENCE</scope>
    <source>
        <strain evidence="3">RMG20</strain>
    </source>
</reference>
<evidence type="ECO:0000256" key="2">
    <source>
        <dbReference type="ARBA" id="ARBA00022833"/>
    </source>
</evidence>
<name>A0ABY4TW71_9SPHN</name>
<evidence type="ECO:0000313" key="4">
    <source>
        <dbReference type="Proteomes" id="UP001055580"/>
    </source>
</evidence>
<accession>A0ABY4TW71</accession>
<keyword evidence="4" id="KW-1185">Reference proteome</keyword>
<evidence type="ECO:0000313" key="3">
    <source>
        <dbReference type="EMBL" id="URW74781.1"/>
    </source>
</evidence>
<dbReference type="SUPFAM" id="SSF51182">
    <property type="entry name" value="RmlC-like cupins"/>
    <property type="match status" value="1"/>
</dbReference>